<dbReference type="FunFam" id="1.25.40.10:FF:000137">
    <property type="entry name" value="Pre-mRNA-splicing factor syf1"/>
    <property type="match status" value="1"/>
</dbReference>
<evidence type="ECO:0000259" key="10">
    <source>
        <dbReference type="Pfam" id="PF23231"/>
    </source>
</evidence>
<comment type="similarity">
    <text evidence="2">Belongs to the crooked-neck family.</text>
</comment>
<feature type="region of interest" description="Disordered" evidence="8">
    <location>
        <begin position="820"/>
        <end position="847"/>
    </location>
</feature>
<dbReference type="Pfam" id="PF23233">
    <property type="entry name" value="HAT_Syf1_CNRKL1_N"/>
    <property type="match status" value="1"/>
</dbReference>
<dbReference type="InterPro" id="IPR045075">
    <property type="entry name" value="Syf1-like"/>
</dbReference>
<dbReference type="InterPro" id="IPR011990">
    <property type="entry name" value="TPR-like_helical_dom_sf"/>
</dbReference>
<gene>
    <name evidence="12" type="ORF">AURANDRAFT_53512</name>
</gene>
<evidence type="ECO:0000259" key="11">
    <source>
        <dbReference type="Pfam" id="PF23233"/>
    </source>
</evidence>
<dbReference type="OrthoDB" id="10067343at2759"/>
<evidence type="ECO:0000256" key="2">
    <source>
        <dbReference type="ARBA" id="ARBA00008644"/>
    </source>
</evidence>
<evidence type="ECO:0000256" key="1">
    <source>
        <dbReference type="ARBA" id="ARBA00004123"/>
    </source>
</evidence>
<evidence type="ECO:0000256" key="8">
    <source>
        <dbReference type="SAM" id="MobiDB-lite"/>
    </source>
</evidence>
<dbReference type="GO" id="GO:0071014">
    <property type="term" value="C:post-mRNA release spliceosomal complex"/>
    <property type="evidence" value="ECO:0007669"/>
    <property type="project" value="TreeGrafter"/>
</dbReference>
<evidence type="ECO:0000256" key="3">
    <source>
        <dbReference type="ARBA" id="ARBA00022664"/>
    </source>
</evidence>
<keyword evidence="3" id="KW-0507">mRNA processing</keyword>
<comment type="subcellular location">
    <subcellularLocation>
        <location evidence="1">Nucleus</location>
    </subcellularLocation>
</comment>
<keyword evidence="7" id="KW-0539">Nucleus</keyword>
<evidence type="ECO:0000259" key="9">
    <source>
        <dbReference type="Pfam" id="PF23220"/>
    </source>
</evidence>
<evidence type="ECO:0000256" key="4">
    <source>
        <dbReference type="ARBA" id="ARBA00022728"/>
    </source>
</evidence>
<dbReference type="GO" id="GO:0000974">
    <property type="term" value="C:Prp19 complex"/>
    <property type="evidence" value="ECO:0007669"/>
    <property type="project" value="TreeGrafter"/>
</dbReference>
<evidence type="ECO:0000256" key="6">
    <source>
        <dbReference type="ARBA" id="ARBA00023187"/>
    </source>
</evidence>
<feature type="domain" description="Pre-mRNA-splicing factor SYF1 central HAT repeats" evidence="9">
    <location>
        <begin position="178"/>
        <end position="397"/>
    </location>
</feature>
<dbReference type="AlphaFoldDB" id="F0Y7N0"/>
<dbReference type="KEGG" id="aaf:AURANDRAFT_53512"/>
<name>F0Y7N0_AURAN</name>
<dbReference type="GO" id="GO:0000349">
    <property type="term" value="P:generation of catalytic spliceosome for first transesterification step"/>
    <property type="evidence" value="ECO:0007669"/>
    <property type="project" value="TreeGrafter"/>
</dbReference>
<dbReference type="InterPro" id="IPR055433">
    <property type="entry name" value="HAT_Syf1-like_N"/>
</dbReference>
<feature type="domain" description="Pre-mRNA-splicing factor Syf1/CRNKL1-like C-terminal HAT-repeats" evidence="10">
    <location>
        <begin position="399"/>
        <end position="811"/>
    </location>
</feature>
<evidence type="ECO:0000313" key="13">
    <source>
        <dbReference type="Proteomes" id="UP000002729"/>
    </source>
</evidence>
<dbReference type="Proteomes" id="UP000002729">
    <property type="component" value="Unassembled WGS sequence"/>
</dbReference>
<dbReference type="InterPro" id="IPR056350">
    <property type="entry name" value="HAT_Syf1_central"/>
</dbReference>
<keyword evidence="4" id="KW-0747">Spliceosome</keyword>
<dbReference type="OMA" id="IWYNYLR"/>
<feature type="region of interest" description="Disordered" evidence="8">
    <location>
        <begin position="779"/>
        <end position="801"/>
    </location>
</feature>
<dbReference type="GO" id="GO:0071007">
    <property type="term" value="C:U2-type catalytic step 2 spliceosome"/>
    <property type="evidence" value="ECO:0007669"/>
    <property type="project" value="TreeGrafter"/>
</dbReference>
<accession>F0Y7N0</accession>
<evidence type="ECO:0000256" key="7">
    <source>
        <dbReference type="ARBA" id="ARBA00023242"/>
    </source>
</evidence>
<dbReference type="Gene3D" id="1.25.40.10">
    <property type="entry name" value="Tetratricopeptide repeat domain"/>
    <property type="match status" value="5"/>
</dbReference>
<dbReference type="SUPFAM" id="SSF48452">
    <property type="entry name" value="TPR-like"/>
    <property type="match status" value="3"/>
</dbReference>
<keyword evidence="5" id="KW-0677">Repeat</keyword>
<dbReference type="InParanoid" id="F0Y7N0"/>
<dbReference type="EMBL" id="GL833126">
    <property type="protein sequence ID" value="EGB09101.1"/>
    <property type="molecule type" value="Genomic_DNA"/>
</dbReference>
<dbReference type="PANTHER" id="PTHR11246:SF5">
    <property type="entry name" value="PRE-MRNA-SPLICING FACTOR SYF1"/>
    <property type="match status" value="1"/>
</dbReference>
<protein>
    <recommendedName>
        <fullName evidence="14">Suppressor of forked domain-containing protein</fullName>
    </recommendedName>
</protein>
<dbReference type="Pfam" id="PF23231">
    <property type="entry name" value="HAT_Syf1_CNRKL1_C"/>
    <property type="match status" value="1"/>
</dbReference>
<feature type="compositionally biased region" description="Acidic residues" evidence="8">
    <location>
        <begin position="831"/>
        <end position="845"/>
    </location>
</feature>
<dbReference type="GeneID" id="20222307"/>
<sequence>MPATPAQRLEALLAGVDHCAHEAEVTRNPFSVKAWLAYLEAKNDSAHGERRLIFERALRLVPRSYKLWYAYLGELEVAVRDRWTTSGRAKTLVGAYERALLSCNKFPRIWLDYLACLRKMGLGSEVRRAFDRCLMALPITQHHHVWPEFVEWASEFGVVEAAVIAHRRWVMYEPNGREAFVDYLAAQGRHGDAIVELVKICEDDDFASPSGKSRHQLWMRLCDLCAAHPEAAPRSLDVDALIRSGLARFTDEVGKLWCKLADYYIRLGDFEDARDVYEEAVTTVVTVRDFSLAFDAYAQFEESVIAAKMKLLEDGGGDSEEEEAPPDIGTFRVTDELDLELRLARLERLMTRRPLLLSSVVLRQNPHNVKEWHARAALVADDPAEAVACYGDAVKTVDPARATGKVESLWIAFARYYEDRGDLANARVVFDKACAADFRGADDLAAVYCAWAEMELRGGHHDAALDVARRACVEPPALARRRRGGGGAAAAAADRVHRNPKVWALYLDLEESLGTLEEARAAYDRCLELKVATPAIVLNYARMLDDAGYHEASFGAYERGVALFRWPHVRELWSAYLGAFVARFGGSKLERARDLYEQALRKAPPADAAKLYVDYAKLEETHGLARRAAAVYERAAQAAPDEAQFDAYALYAAKVERAFGAAKARPVYEAAVAALRRDGDVTRMCLKFAALERALGEVDRARGVLAHGAQFADPNLDDHYWATWRDFEVHHGNEDTFRDMLRVKRSVETARSGAVYAADNLLKTDMPVMTDAEARAKLDGGGAGDDAGRGVKRGADEGGAAETEMEALERQAARIVDAAAAAPQAKAADPNEIDLDDDDDDDEGEGTLVGLAVKPIPAAVFGSAADQRGEEADVGALARFRAKA</sequence>
<dbReference type="FunCoup" id="F0Y7N0">
    <property type="interactions" value="345"/>
</dbReference>
<dbReference type="RefSeq" id="XP_009036225.1">
    <property type="nucleotide sequence ID" value="XM_009037977.1"/>
</dbReference>
<reference evidence="12 13" key="1">
    <citation type="journal article" date="2011" name="Proc. Natl. Acad. Sci. U.S.A.">
        <title>Niche of harmful alga Aureococcus anophagefferens revealed through ecogenomics.</title>
        <authorList>
            <person name="Gobler C.J."/>
            <person name="Berry D.L."/>
            <person name="Dyhrman S.T."/>
            <person name="Wilhelm S.W."/>
            <person name="Salamov A."/>
            <person name="Lobanov A.V."/>
            <person name="Zhang Y."/>
            <person name="Collier J.L."/>
            <person name="Wurch L.L."/>
            <person name="Kustka A.B."/>
            <person name="Dill B.D."/>
            <person name="Shah M."/>
            <person name="VerBerkmoes N.C."/>
            <person name="Kuo A."/>
            <person name="Terry A."/>
            <person name="Pangilinan J."/>
            <person name="Lindquist E.A."/>
            <person name="Lucas S."/>
            <person name="Paulsen I.T."/>
            <person name="Hattenrath-Lehmann T.K."/>
            <person name="Talmage S.C."/>
            <person name="Walker E.A."/>
            <person name="Koch F."/>
            <person name="Burson A.M."/>
            <person name="Marcoval M.A."/>
            <person name="Tang Y.Z."/>
            <person name="Lecleir G.R."/>
            <person name="Coyne K.J."/>
            <person name="Berg G.M."/>
            <person name="Bertrand E.M."/>
            <person name="Saito M.A."/>
            <person name="Gladyshev V.N."/>
            <person name="Grigoriev I.V."/>
        </authorList>
    </citation>
    <scope>NUCLEOTIDE SEQUENCE [LARGE SCALE GENOMIC DNA]</scope>
    <source>
        <strain evidence="13">CCMP 1984</strain>
    </source>
</reference>
<feature type="compositionally biased region" description="Basic and acidic residues" evidence="8">
    <location>
        <begin position="786"/>
        <end position="796"/>
    </location>
</feature>
<dbReference type="FunFam" id="1.25.40.10:FF:000023">
    <property type="entry name" value="Pre-mRNA-splicing factor SYF1"/>
    <property type="match status" value="1"/>
</dbReference>
<proteinExistence type="inferred from homology"/>
<dbReference type="Pfam" id="PF23220">
    <property type="entry name" value="HAT_Syf1_M"/>
    <property type="match status" value="1"/>
</dbReference>
<dbReference type="InterPro" id="IPR055430">
    <property type="entry name" value="HAT_Syf1_CNRKL1_C"/>
</dbReference>
<keyword evidence="6" id="KW-0508">mRNA splicing</keyword>
<dbReference type="InterPro" id="IPR003107">
    <property type="entry name" value="HAT"/>
</dbReference>
<evidence type="ECO:0000313" key="12">
    <source>
        <dbReference type="EMBL" id="EGB09101.1"/>
    </source>
</evidence>
<feature type="domain" description="Pre-mRNA-splicing factor Syf1-like N-terminal HAT-repeats" evidence="11">
    <location>
        <begin position="19"/>
        <end position="174"/>
    </location>
</feature>
<dbReference type="eggNOG" id="KOG2047">
    <property type="taxonomic scope" value="Eukaryota"/>
</dbReference>
<dbReference type="SMART" id="SM00386">
    <property type="entry name" value="HAT"/>
    <property type="match status" value="10"/>
</dbReference>
<evidence type="ECO:0000256" key="5">
    <source>
        <dbReference type="ARBA" id="ARBA00022737"/>
    </source>
</evidence>
<evidence type="ECO:0008006" key="14">
    <source>
        <dbReference type="Google" id="ProtNLM"/>
    </source>
</evidence>
<keyword evidence="13" id="KW-1185">Reference proteome</keyword>
<organism evidence="13">
    <name type="scientific">Aureococcus anophagefferens</name>
    <name type="common">Harmful bloom alga</name>
    <dbReference type="NCBI Taxonomy" id="44056"/>
    <lineage>
        <taxon>Eukaryota</taxon>
        <taxon>Sar</taxon>
        <taxon>Stramenopiles</taxon>
        <taxon>Ochrophyta</taxon>
        <taxon>Pelagophyceae</taxon>
        <taxon>Pelagomonadales</taxon>
        <taxon>Pelagomonadaceae</taxon>
        <taxon>Aureococcus</taxon>
    </lineage>
</organism>
<dbReference type="PANTHER" id="PTHR11246">
    <property type="entry name" value="PRE-MRNA SPLICING FACTOR"/>
    <property type="match status" value="1"/>
</dbReference>